<dbReference type="InterPro" id="IPR002508">
    <property type="entry name" value="MurNAc-LAA_cat"/>
</dbReference>
<dbReference type="SMART" id="SM00646">
    <property type="entry name" value="Ami_3"/>
    <property type="match status" value="1"/>
</dbReference>
<dbReference type="Pfam" id="PF01520">
    <property type="entry name" value="Amidase_3"/>
    <property type="match status" value="1"/>
</dbReference>
<reference evidence="4" key="1">
    <citation type="submission" date="2022-07" db="EMBL/GenBank/DDBJ databases">
        <title>Complete Genome Sequence of the Radioresistant Bacterium Deinococcus aetherius ST0316, Isolated from the Air Dust collected in Lower Stratosphere above Japan.</title>
        <authorList>
            <person name="Satoh K."/>
            <person name="Hagiwara K."/>
            <person name="Katsumata K."/>
            <person name="Kubo A."/>
            <person name="Yokobori S."/>
            <person name="Yamagishi A."/>
            <person name="Oono Y."/>
            <person name="Narumi I."/>
        </authorList>
    </citation>
    <scope>NUCLEOTIDE SEQUENCE</scope>
    <source>
        <strain evidence="4">ST0316</strain>
        <plasmid evidence="4">pDAETH-2</plasmid>
    </source>
</reference>
<feature type="domain" description="MurNAc-LAA" evidence="3">
    <location>
        <begin position="487"/>
        <end position="600"/>
    </location>
</feature>
<dbReference type="InterPro" id="IPR050695">
    <property type="entry name" value="N-acetylmuramoyl_amidase_3"/>
</dbReference>
<evidence type="ECO:0000313" key="4">
    <source>
        <dbReference type="EMBL" id="BDP43992.1"/>
    </source>
</evidence>
<dbReference type="PANTHER" id="PTHR30404:SF0">
    <property type="entry name" value="N-ACETYLMURAMOYL-L-ALANINE AMIDASE AMIC"/>
    <property type="match status" value="1"/>
</dbReference>
<dbReference type="Gene3D" id="3.40.630.40">
    <property type="entry name" value="Zn-dependent exopeptidases"/>
    <property type="match status" value="1"/>
</dbReference>
<keyword evidence="1" id="KW-0378">Hydrolase</keyword>
<keyword evidence="4" id="KW-0614">Plasmid</keyword>
<name>A0ABN6RKY4_9DEIO</name>
<sequence>MSRRFLLTILLLSGGALALAQTTTPPATPPAARGTTLLPPVSDAPIFVAYPPEGYTVAYDHVLLEGSVKPGATLTLNGQPVEVGADGLFIEWVPLKPGENVLALESSQGGQAARQELRVTSAPPQPPTGAAQIVPSSLLPAGDRVAYVQPQGLEGQAVPVAFTGTAGGKATFSVGSFGPFAMTETAPGRYEGTFLLPERLSPATVAFTLAAPDGSAATATSPGKLSVTGTGPRVAEVTATIPGRGLQAGTFVWRNGAGRNYVVFPRPGALAVVVGEEGNTFVVRASGTLTLNAPKSTLTLRPEGMPLPRAVFTQIDVKAGPTHSEVRLDLPLRVPFTVEQQVNRGESSLDLRLFSSVADVDYIVSDFPNGLIRDVRWTQESDGVARVRVDLSGAPWGYDATYEGTTLVLRVRNAPALDARAPLRGRTIVVDPGHGGDELGGAGPLRVPEKNLTLPIALRVAELLRERGATVVLTRDSDVTVPIYDRPLLAESRDADLLVSVHANALPDGVDPRTRRGSGVYYYQPQARALADALQASLVSVLPEVGNDGVHYQNLALTRPTAQLSVLVETAFLTDKGNLRLLMSAAGRERFAQAIALGIERFYRDAALGQGRR</sequence>
<gene>
    <name evidence="4" type="ORF">DAETH_39610</name>
</gene>
<evidence type="ECO:0000256" key="1">
    <source>
        <dbReference type="ARBA" id="ARBA00022801"/>
    </source>
</evidence>
<dbReference type="EMBL" id="AP026562">
    <property type="protein sequence ID" value="BDP43992.1"/>
    <property type="molecule type" value="Genomic_DNA"/>
</dbReference>
<feature type="signal peptide" evidence="2">
    <location>
        <begin position="1"/>
        <end position="20"/>
    </location>
</feature>
<evidence type="ECO:0000259" key="3">
    <source>
        <dbReference type="SMART" id="SM00646"/>
    </source>
</evidence>
<dbReference type="CDD" id="cd02696">
    <property type="entry name" value="MurNAc-LAA"/>
    <property type="match status" value="1"/>
</dbReference>
<dbReference type="Proteomes" id="UP001064971">
    <property type="component" value="Plasmid pDAETH-2"/>
</dbReference>
<dbReference type="Gene3D" id="2.60.40.10">
    <property type="entry name" value="Immunoglobulins"/>
    <property type="match status" value="1"/>
</dbReference>
<dbReference type="SUPFAM" id="SSF53187">
    <property type="entry name" value="Zn-dependent exopeptidases"/>
    <property type="match status" value="1"/>
</dbReference>
<feature type="chain" id="PRO_5045233644" description="MurNAc-LAA domain-containing protein" evidence="2">
    <location>
        <begin position="21"/>
        <end position="613"/>
    </location>
</feature>
<dbReference type="PANTHER" id="PTHR30404">
    <property type="entry name" value="N-ACETYLMURAMOYL-L-ALANINE AMIDASE"/>
    <property type="match status" value="1"/>
</dbReference>
<organism evidence="4 5">
    <name type="scientific">Deinococcus aetherius</name>
    <dbReference type="NCBI Taxonomy" id="200252"/>
    <lineage>
        <taxon>Bacteria</taxon>
        <taxon>Thermotogati</taxon>
        <taxon>Deinococcota</taxon>
        <taxon>Deinococci</taxon>
        <taxon>Deinococcales</taxon>
        <taxon>Deinococcaceae</taxon>
        <taxon>Deinococcus</taxon>
    </lineage>
</organism>
<evidence type="ECO:0000313" key="5">
    <source>
        <dbReference type="Proteomes" id="UP001064971"/>
    </source>
</evidence>
<dbReference type="InterPro" id="IPR013783">
    <property type="entry name" value="Ig-like_fold"/>
</dbReference>
<proteinExistence type="predicted"/>
<keyword evidence="2" id="KW-0732">Signal</keyword>
<evidence type="ECO:0000256" key="2">
    <source>
        <dbReference type="SAM" id="SignalP"/>
    </source>
</evidence>
<dbReference type="RefSeq" id="WP_264778359.1">
    <property type="nucleotide sequence ID" value="NZ_AP026562.1"/>
</dbReference>
<protein>
    <recommendedName>
        <fullName evidence="3">MurNAc-LAA domain-containing protein</fullName>
    </recommendedName>
</protein>
<accession>A0ABN6RKY4</accession>
<keyword evidence="5" id="KW-1185">Reference proteome</keyword>
<geneLocation type="plasmid" evidence="4 5">
    <name>pDAETH-2</name>
</geneLocation>